<gene>
    <name evidence="1" type="ORF">Tci_532225</name>
</gene>
<sequence>MEQQDIENTKAVNSDMRIAVWNVRGMCNKSKQKEAKTVIEEEYLKFISIVGKEWNIQVSGCEMLKLVKKLKAFKTCMKALSWMHGNLHFRVVELTEKLQILQSKVDVDPFDIVLSEEETSVLSEYKIANITRHFQNFLGCFVRVQMLPSIDFCNKITHMI</sequence>
<proteinExistence type="predicted"/>
<protein>
    <recommendedName>
        <fullName evidence="2">RNA-directed DNA polymerase, eukaryota, reverse transcriptase zinc-binding domain protein</fullName>
    </recommendedName>
</protein>
<dbReference type="EMBL" id="BKCJ010299237">
    <property type="protein sequence ID" value="GEZ60252.1"/>
    <property type="molecule type" value="Genomic_DNA"/>
</dbReference>
<accession>A0A699ILU2</accession>
<name>A0A699ILU2_TANCI</name>
<evidence type="ECO:0008006" key="2">
    <source>
        <dbReference type="Google" id="ProtNLM"/>
    </source>
</evidence>
<comment type="caution">
    <text evidence="1">The sequence shown here is derived from an EMBL/GenBank/DDBJ whole genome shotgun (WGS) entry which is preliminary data.</text>
</comment>
<organism evidence="1">
    <name type="scientific">Tanacetum cinerariifolium</name>
    <name type="common">Dalmatian daisy</name>
    <name type="synonym">Chrysanthemum cinerariifolium</name>
    <dbReference type="NCBI Taxonomy" id="118510"/>
    <lineage>
        <taxon>Eukaryota</taxon>
        <taxon>Viridiplantae</taxon>
        <taxon>Streptophyta</taxon>
        <taxon>Embryophyta</taxon>
        <taxon>Tracheophyta</taxon>
        <taxon>Spermatophyta</taxon>
        <taxon>Magnoliopsida</taxon>
        <taxon>eudicotyledons</taxon>
        <taxon>Gunneridae</taxon>
        <taxon>Pentapetalae</taxon>
        <taxon>asterids</taxon>
        <taxon>campanulids</taxon>
        <taxon>Asterales</taxon>
        <taxon>Asteraceae</taxon>
        <taxon>Asteroideae</taxon>
        <taxon>Anthemideae</taxon>
        <taxon>Anthemidinae</taxon>
        <taxon>Tanacetum</taxon>
    </lineage>
</organism>
<evidence type="ECO:0000313" key="1">
    <source>
        <dbReference type="EMBL" id="GEZ60252.1"/>
    </source>
</evidence>
<dbReference type="AlphaFoldDB" id="A0A699ILU2"/>
<reference evidence="1" key="1">
    <citation type="journal article" date="2019" name="Sci. Rep.">
        <title>Draft genome of Tanacetum cinerariifolium, the natural source of mosquito coil.</title>
        <authorList>
            <person name="Yamashiro T."/>
            <person name="Shiraishi A."/>
            <person name="Satake H."/>
            <person name="Nakayama K."/>
        </authorList>
    </citation>
    <scope>NUCLEOTIDE SEQUENCE</scope>
</reference>